<name>A0A6V6ZDX6_9FLAO</name>
<dbReference type="EMBL" id="CAIJDO010000277">
    <property type="protein sequence ID" value="CAD0009624.1"/>
    <property type="molecule type" value="Genomic_DNA"/>
</dbReference>
<comment type="caution">
    <text evidence="1">The sequence shown here is derived from an EMBL/GenBank/DDBJ whole genome shotgun (WGS) entry which is preliminary data.</text>
</comment>
<dbReference type="InterPro" id="IPR036388">
    <property type="entry name" value="WH-like_DNA-bd_sf"/>
</dbReference>
<dbReference type="SUPFAM" id="SSF46785">
    <property type="entry name" value="Winged helix' DNA-binding domain"/>
    <property type="match status" value="1"/>
</dbReference>
<evidence type="ECO:0008006" key="3">
    <source>
        <dbReference type="Google" id="ProtNLM"/>
    </source>
</evidence>
<sequence>MTYTERKEKESYLLYLIEHKRLNSLEKVAGDYNCSIRTIKRMLNSLRYEGYNIRYCRKSNKYFMAK</sequence>
<gene>
    <name evidence="1" type="ORF">FLACHUCJ7_04316</name>
</gene>
<dbReference type="Gene3D" id="1.10.10.10">
    <property type="entry name" value="Winged helix-like DNA-binding domain superfamily/Winged helix DNA-binding domain"/>
    <property type="match status" value="1"/>
</dbReference>
<organism evidence="1 2">
    <name type="scientific">Flavobacterium chungangense</name>
    <dbReference type="NCBI Taxonomy" id="554283"/>
    <lineage>
        <taxon>Bacteria</taxon>
        <taxon>Pseudomonadati</taxon>
        <taxon>Bacteroidota</taxon>
        <taxon>Flavobacteriia</taxon>
        <taxon>Flavobacteriales</taxon>
        <taxon>Flavobacteriaceae</taxon>
        <taxon>Flavobacterium</taxon>
    </lineage>
</organism>
<dbReference type="AlphaFoldDB" id="A0A6V6ZDX6"/>
<dbReference type="Proteomes" id="UP000556700">
    <property type="component" value="Unassembled WGS sequence"/>
</dbReference>
<accession>A0A6V6ZDX6</accession>
<protein>
    <recommendedName>
        <fullName evidence="3">Helix-turn-helix type 11 domain-containing protein</fullName>
    </recommendedName>
</protein>
<evidence type="ECO:0000313" key="2">
    <source>
        <dbReference type="Proteomes" id="UP000556700"/>
    </source>
</evidence>
<evidence type="ECO:0000313" key="1">
    <source>
        <dbReference type="EMBL" id="CAD0009624.1"/>
    </source>
</evidence>
<dbReference type="InterPro" id="IPR036390">
    <property type="entry name" value="WH_DNA-bd_sf"/>
</dbReference>
<proteinExistence type="predicted"/>
<reference evidence="1 2" key="1">
    <citation type="submission" date="2020-06" db="EMBL/GenBank/DDBJ databases">
        <authorList>
            <person name="Criscuolo A."/>
        </authorList>
    </citation>
    <scope>NUCLEOTIDE SEQUENCE [LARGE SCALE GENOMIC DNA]</scope>
    <source>
        <strain evidence="2">CIP 110025</strain>
    </source>
</reference>
<keyword evidence="2" id="KW-1185">Reference proteome</keyword>